<name>A0A182YL18_ANOST</name>
<reference evidence="2" key="1">
    <citation type="journal article" date="2014" name="Genome Biol.">
        <title>Genome analysis of a major urban malaria vector mosquito, Anopheles stephensi.</title>
        <authorList>
            <person name="Jiang X."/>
            <person name="Peery A."/>
            <person name="Hall A.B."/>
            <person name="Sharma A."/>
            <person name="Chen X.G."/>
            <person name="Waterhouse R.M."/>
            <person name="Komissarov A."/>
            <person name="Riehle M.M."/>
            <person name="Shouche Y."/>
            <person name="Sharakhova M.V."/>
            <person name="Lawson D."/>
            <person name="Pakpour N."/>
            <person name="Arensburger P."/>
            <person name="Davidson V.L."/>
            <person name="Eiglmeier K."/>
            <person name="Emrich S."/>
            <person name="George P."/>
            <person name="Kennedy R.C."/>
            <person name="Mane S.P."/>
            <person name="Maslen G."/>
            <person name="Oringanje C."/>
            <person name="Qi Y."/>
            <person name="Settlage R."/>
            <person name="Tojo M."/>
            <person name="Tubio J.M."/>
            <person name="Unger M.F."/>
            <person name="Wang B."/>
            <person name="Vernick K.D."/>
            <person name="Ribeiro J.M."/>
            <person name="James A.A."/>
            <person name="Michel K."/>
            <person name="Riehle M.A."/>
            <person name="Luckhart S."/>
            <person name="Sharakhov I.V."/>
            <person name="Tu Z."/>
        </authorList>
    </citation>
    <scope>NUCLEOTIDE SEQUENCE [LARGE SCALE GENOMIC DNA]</scope>
    <source>
        <strain evidence="2">Indian</strain>
    </source>
</reference>
<dbReference type="AlphaFoldDB" id="A0A182YL18"/>
<reference evidence="1" key="2">
    <citation type="submission" date="2020-05" db="UniProtKB">
        <authorList>
            <consortium name="EnsemblMetazoa"/>
        </authorList>
    </citation>
    <scope>IDENTIFICATION</scope>
    <source>
        <strain evidence="1">Indian</strain>
    </source>
</reference>
<dbReference type="Proteomes" id="UP000076408">
    <property type="component" value="Unassembled WGS sequence"/>
</dbReference>
<proteinExistence type="predicted"/>
<organism evidence="1 2">
    <name type="scientific">Anopheles stephensi</name>
    <name type="common">Indo-Pakistan malaria mosquito</name>
    <dbReference type="NCBI Taxonomy" id="30069"/>
    <lineage>
        <taxon>Eukaryota</taxon>
        <taxon>Metazoa</taxon>
        <taxon>Ecdysozoa</taxon>
        <taxon>Arthropoda</taxon>
        <taxon>Hexapoda</taxon>
        <taxon>Insecta</taxon>
        <taxon>Pterygota</taxon>
        <taxon>Neoptera</taxon>
        <taxon>Endopterygota</taxon>
        <taxon>Diptera</taxon>
        <taxon>Nematocera</taxon>
        <taxon>Culicoidea</taxon>
        <taxon>Culicidae</taxon>
        <taxon>Anophelinae</taxon>
        <taxon>Anopheles</taxon>
    </lineage>
</organism>
<protein>
    <recommendedName>
        <fullName evidence="3">ZAD domain-containing protein</fullName>
    </recommendedName>
</protein>
<dbReference type="VEuPathDB" id="VectorBase:ASTEI09154"/>
<evidence type="ECO:0008006" key="3">
    <source>
        <dbReference type="Google" id="ProtNLM"/>
    </source>
</evidence>
<dbReference type="VEuPathDB" id="VectorBase:ASTEI20_039420"/>
<keyword evidence="2" id="KW-1185">Reference proteome</keyword>
<evidence type="ECO:0000313" key="1">
    <source>
        <dbReference type="EnsemblMetazoa" id="ASTEI09154-PA"/>
    </source>
</evidence>
<dbReference type="EnsemblMetazoa" id="ASTEI09154-RA">
    <property type="protein sequence ID" value="ASTEI09154-PA"/>
    <property type="gene ID" value="ASTEI09154"/>
</dbReference>
<evidence type="ECO:0000313" key="2">
    <source>
        <dbReference type="Proteomes" id="UP000076408"/>
    </source>
</evidence>
<accession>A0A182YL18</accession>
<sequence>MVDAEQRRDDTPCRLCLESIASLETAGVDLLENTDVKKLLHDVYELKVGYCALKQNVLVEILYILPNDNKSTMMCMPCYQQLMHHYTLRMKLLMLRKTFRINQTMMLTQINAFSGKRSGRVLSTCLAD</sequence>
<dbReference type="VEuPathDB" id="VectorBase:ASTE004728"/>